<dbReference type="EMBL" id="JBHSJF010000005">
    <property type="protein sequence ID" value="MFC5067527.1"/>
    <property type="molecule type" value="Genomic_DNA"/>
</dbReference>
<proteinExistence type="predicted"/>
<dbReference type="Pfam" id="PF07811">
    <property type="entry name" value="TadE"/>
    <property type="match status" value="1"/>
</dbReference>
<comment type="caution">
    <text evidence="3">The sequence shown here is derived from an EMBL/GenBank/DDBJ whole genome shotgun (WGS) entry which is preliminary data.</text>
</comment>
<evidence type="ECO:0000313" key="4">
    <source>
        <dbReference type="Proteomes" id="UP001595796"/>
    </source>
</evidence>
<feature type="transmembrane region" description="Helical" evidence="1">
    <location>
        <begin position="21"/>
        <end position="45"/>
    </location>
</feature>
<protein>
    <submittedName>
        <fullName evidence="3">TadE/TadG family type IV pilus assembly protein</fullName>
    </submittedName>
</protein>
<feature type="domain" description="TadE-like" evidence="2">
    <location>
        <begin position="20"/>
        <end position="62"/>
    </location>
</feature>
<keyword evidence="1" id="KW-0812">Transmembrane</keyword>
<dbReference type="InterPro" id="IPR012495">
    <property type="entry name" value="TadE-like_dom"/>
</dbReference>
<organism evidence="3 4">
    <name type="scientific">Flaviflagellibacter deserti</name>
    <dbReference type="NCBI Taxonomy" id="2267266"/>
    <lineage>
        <taxon>Bacteria</taxon>
        <taxon>Pseudomonadati</taxon>
        <taxon>Pseudomonadota</taxon>
        <taxon>Alphaproteobacteria</taxon>
        <taxon>Hyphomicrobiales</taxon>
        <taxon>Flaviflagellibacter</taxon>
    </lineage>
</organism>
<sequence length="180" mass="19928">MDQKKPRTDRLKRFARSNDGATAVEFALIAPLFLSLMLTIMYSGLTLFANSVLQTMVDRAARQVRIGQLQNATQQQFLNAICDSSKSEILFTCSKIRAQSRLLTDPANAACFSRTTEAPASCFTSGTGGNAPSMVLIQATYEWPLPLTIRLWDPPQQEQPNQTLANTMLVATTVIQNEPW</sequence>
<dbReference type="RefSeq" id="WP_114957016.1">
    <property type="nucleotide sequence ID" value="NZ_JBHSJF010000005.1"/>
</dbReference>
<dbReference type="Proteomes" id="UP001595796">
    <property type="component" value="Unassembled WGS sequence"/>
</dbReference>
<keyword evidence="1" id="KW-1133">Transmembrane helix</keyword>
<reference evidence="4" key="1">
    <citation type="journal article" date="2019" name="Int. J. Syst. Evol. Microbiol.">
        <title>The Global Catalogue of Microorganisms (GCM) 10K type strain sequencing project: providing services to taxonomists for standard genome sequencing and annotation.</title>
        <authorList>
            <consortium name="The Broad Institute Genomics Platform"/>
            <consortium name="The Broad Institute Genome Sequencing Center for Infectious Disease"/>
            <person name="Wu L."/>
            <person name="Ma J."/>
        </authorList>
    </citation>
    <scope>NUCLEOTIDE SEQUENCE [LARGE SCALE GENOMIC DNA]</scope>
    <source>
        <strain evidence="4">CGMCC 1.16444</strain>
    </source>
</reference>
<evidence type="ECO:0000259" key="2">
    <source>
        <dbReference type="Pfam" id="PF07811"/>
    </source>
</evidence>
<accession>A0ABV9Z172</accession>
<evidence type="ECO:0000313" key="3">
    <source>
        <dbReference type="EMBL" id="MFC5067527.1"/>
    </source>
</evidence>
<gene>
    <name evidence="3" type="ORF">ACFPFW_05800</name>
</gene>
<keyword evidence="1" id="KW-0472">Membrane</keyword>
<name>A0ABV9Z172_9HYPH</name>
<evidence type="ECO:0000256" key="1">
    <source>
        <dbReference type="SAM" id="Phobius"/>
    </source>
</evidence>
<keyword evidence="4" id="KW-1185">Reference proteome</keyword>